<keyword evidence="5" id="KW-1185">Reference proteome</keyword>
<proteinExistence type="inferred from homology"/>
<dbReference type="InterPro" id="IPR002347">
    <property type="entry name" value="SDR_fam"/>
</dbReference>
<evidence type="ECO:0000256" key="3">
    <source>
        <dbReference type="SAM" id="MobiDB-lite"/>
    </source>
</evidence>
<evidence type="ECO:0000256" key="2">
    <source>
        <dbReference type="ARBA" id="ARBA00023002"/>
    </source>
</evidence>
<evidence type="ECO:0000313" key="4">
    <source>
        <dbReference type="EMBL" id="KAK4504024.1"/>
    </source>
</evidence>
<dbReference type="InterPro" id="IPR036291">
    <property type="entry name" value="NAD(P)-bd_dom_sf"/>
</dbReference>
<reference evidence="4 5" key="1">
    <citation type="journal article" date="2023" name="G3 (Bethesda)">
        <title>A chromosome-level genome assembly of Zasmidium syzygii isolated from banana leaves.</title>
        <authorList>
            <person name="van Westerhoven A.C."/>
            <person name="Mehrabi R."/>
            <person name="Talebi R."/>
            <person name="Steentjes M.B.F."/>
            <person name="Corcolon B."/>
            <person name="Chong P.A."/>
            <person name="Kema G.H.J."/>
            <person name="Seidl M.F."/>
        </authorList>
    </citation>
    <scope>NUCLEOTIDE SEQUENCE [LARGE SCALE GENOMIC DNA]</scope>
    <source>
        <strain evidence="4 5">P124</strain>
    </source>
</reference>
<dbReference type="Gene3D" id="3.40.50.720">
    <property type="entry name" value="NAD(P)-binding Rossmann-like Domain"/>
    <property type="match status" value="1"/>
</dbReference>
<dbReference type="PANTHER" id="PTHR24320:SF272">
    <property type="entry name" value="NAD(P)-BINDING ROSSMANN-FOLD SUPERFAMILY PROTEIN"/>
    <property type="match status" value="1"/>
</dbReference>
<comment type="similarity">
    <text evidence="1">Belongs to the short-chain dehydrogenases/reductases (SDR) family.</text>
</comment>
<comment type="caution">
    <text evidence="4">The sequence shown here is derived from an EMBL/GenBank/DDBJ whole genome shotgun (WGS) entry which is preliminary data.</text>
</comment>
<organism evidence="4 5">
    <name type="scientific">Zasmidium cellare</name>
    <name type="common">Wine cellar mold</name>
    <name type="synonym">Racodium cellare</name>
    <dbReference type="NCBI Taxonomy" id="395010"/>
    <lineage>
        <taxon>Eukaryota</taxon>
        <taxon>Fungi</taxon>
        <taxon>Dikarya</taxon>
        <taxon>Ascomycota</taxon>
        <taxon>Pezizomycotina</taxon>
        <taxon>Dothideomycetes</taxon>
        <taxon>Dothideomycetidae</taxon>
        <taxon>Mycosphaerellales</taxon>
        <taxon>Mycosphaerellaceae</taxon>
        <taxon>Zasmidium</taxon>
    </lineage>
</organism>
<accession>A0ABR0ER05</accession>
<dbReference type="PRINTS" id="PR00081">
    <property type="entry name" value="GDHRDH"/>
</dbReference>
<dbReference type="Proteomes" id="UP001305779">
    <property type="component" value="Unassembled WGS sequence"/>
</dbReference>
<feature type="region of interest" description="Disordered" evidence="3">
    <location>
        <begin position="1"/>
        <end position="26"/>
    </location>
</feature>
<keyword evidence="2" id="KW-0560">Oxidoreductase</keyword>
<protein>
    <recommendedName>
        <fullName evidence="6">Short-chain dehydrogenase</fullName>
    </recommendedName>
</protein>
<evidence type="ECO:0000256" key="1">
    <source>
        <dbReference type="ARBA" id="ARBA00006484"/>
    </source>
</evidence>
<evidence type="ECO:0008006" key="6">
    <source>
        <dbReference type="Google" id="ProtNLM"/>
    </source>
</evidence>
<gene>
    <name evidence="4" type="ORF">PRZ48_004939</name>
</gene>
<feature type="compositionally biased region" description="Basic and acidic residues" evidence="3">
    <location>
        <begin position="11"/>
        <end position="23"/>
    </location>
</feature>
<dbReference type="SUPFAM" id="SSF51735">
    <property type="entry name" value="NAD(P)-binding Rossmann-fold domains"/>
    <property type="match status" value="1"/>
</dbReference>
<dbReference type="PANTHER" id="PTHR24320">
    <property type="entry name" value="RETINOL DEHYDROGENASE"/>
    <property type="match status" value="1"/>
</dbReference>
<evidence type="ECO:0000313" key="5">
    <source>
        <dbReference type="Proteomes" id="UP001305779"/>
    </source>
</evidence>
<dbReference type="Pfam" id="PF00106">
    <property type="entry name" value="adh_short"/>
    <property type="match status" value="1"/>
</dbReference>
<dbReference type="EMBL" id="JAXOVC010000003">
    <property type="protein sequence ID" value="KAK4504024.1"/>
    <property type="molecule type" value="Genomic_DNA"/>
</dbReference>
<sequence>MSQKPENPYRPYDDVHKDTKGPGDARPTALQIVKDCNAIGKLKGKTILITGCTAGLGIETAKALYETGAQLYVTGRDIPKLNKIIDDIVSNGTSKDTPRPEPLELHLDSLDAVRKAAEDFKKRSSQLNILICNAGVMACPYSKTKDGFELQLGTNHFAHFLLFQLLKPTLLSSAAASNTTSRVITVSSAGHRYGGIRFDDLNFTPETYQKWTAYGQSKTANIYMASSIDRHYGAQNLHALSLHPGGIKTELSRHMEQSELDAMGINDRLAHIFKSPAQGAATQVWAAVSEHFEGKNGGRYLAECAECGPMQEGAEVGADGYGPHVYQPELEERLWKLSYEAVGLPVED</sequence>
<name>A0ABR0ER05_ZASCE</name>